<dbReference type="AlphaFoldDB" id="A0A9K3IHP7"/>
<sequence length="123" mass="13753">MVRGQMNFKRLTLTDIKIDIKRVPNKKTLIAAMEVAGIIISEMMSRASGKTAHGEENSLFKRREPHLMILTGSGQPWVEFRVSGCEFGSTQFGSFRSAAQSNRVRFRVVRVKLRLSLGSGLVV</sequence>
<organism evidence="1 2">
    <name type="scientific">Helianthus annuus</name>
    <name type="common">Common sunflower</name>
    <dbReference type="NCBI Taxonomy" id="4232"/>
    <lineage>
        <taxon>Eukaryota</taxon>
        <taxon>Viridiplantae</taxon>
        <taxon>Streptophyta</taxon>
        <taxon>Embryophyta</taxon>
        <taxon>Tracheophyta</taxon>
        <taxon>Spermatophyta</taxon>
        <taxon>Magnoliopsida</taxon>
        <taxon>eudicotyledons</taxon>
        <taxon>Gunneridae</taxon>
        <taxon>Pentapetalae</taxon>
        <taxon>asterids</taxon>
        <taxon>campanulids</taxon>
        <taxon>Asterales</taxon>
        <taxon>Asteraceae</taxon>
        <taxon>Asteroideae</taxon>
        <taxon>Heliantheae alliance</taxon>
        <taxon>Heliantheae</taxon>
        <taxon>Helianthus</taxon>
    </lineage>
</organism>
<gene>
    <name evidence="1" type="ORF">HanXRQr2_Chr08g0359561</name>
</gene>
<dbReference type="Gramene" id="mRNA:HanXRQr2_Chr08g0359561">
    <property type="protein sequence ID" value="mRNA:HanXRQr2_Chr08g0359561"/>
    <property type="gene ID" value="HanXRQr2_Chr08g0359561"/>
</dbReference>
<evidence type="ECO:0000313" key="2">
    <source>
        <dbReference type="Proteomes" id="UP000215914"/>
    </source>
</evidence>
<protein>
    <submittedName>
        <fullName evidence="1">Ribosomal protein L14e</fullName>
    </submittedName>
</protein>
<keyword evidence="2" id="KW-1185">Reference proteome</keyword>
<dbReference type="Proteomes" id="UP000215914">
    <property type="component" value="Unassembled WGS sequence"/>
</dbReference>
<reference evidence="1" key="2">
    <citation type="submission" date="2020-06" db="EMBL/GenBank/DDBJ databases">
        <title>Helianthus annuus Genome sequencing and assembly Release 2.</title>
        <authorList>
            <person name="Gouzy J."/>
            <person name="Langlade N."/>
            <person name="Munos S."/>
        </authorList>
    </citation>
    <scope>NUCLEOTIDE SEQUENCE</scope>
    <source>
        <tissue evidence="1">Leaves</tissue>
    </source>
</reference>
<reference evidence="1" key="1">
    <citation type="journal article" date="2017" name="Nature">
        <title>The sunflower genome provides insights into oil metabolism, flowering and Asterid evolution.</title>
        <authorList>
            <person name="Badouin H."/>
            <person name="Gouzy J."/>
            <person name="Grassa C.J."/>
            <person name="Murat F."/>
            <person name="Staton S.E."/>
            <person name="Cottret L."/>
            <person name="Lelandais-Briere C."/>
            <person name="Owens G.L."/>
            <person name="Carrere S."/>
            <person name="Mayjonade B."/>
            <person name="Legrand L."/>
            <person name="Gill N."/>
            <person name="Kane N.C."/>
            <person name="Bowers J.E."/>
            <person name="Hubner S."/>
            <person name="Bellec A."/>
            <person name="Berard A."/>
            <person name="Berges H."/>
            <person name="Blanchet N."/>
            <person name="Boniface M.C."/>
            <person name="Brunel D."/>
            <person name="Catrice O."/>
            <person name="Chaidir N."/>
            <person name="Claudel C."/>
            <person name="Donnadieu C."/>
            <person name="Faraut T."/>
            <person name="Fievet G."/>
            <person name="Helmstetter N."/>
            <person name="King M."/>
            <person name="Knapp S.J."/>
            <person name="Lai Z."/>
            <person name="Le Paslier M.C."/>
            <person name="Lippi Y."/>
            <person name="Lorenzon L."/>
            <person name="Mandel J.R."/>
            <person name="Marage G."/>
            <person name="Marchand G."/>
            <person name="Marquand E."/>
            <person name="Bret-Mestries E."/>
            <person name="Morien E."/>
            <person name="Nambeesan S."/>
            <person name="Nguyen T."/>
            <person name="Pegot-Espagnet P."/>
            <person name="Pouilly N."/>
            <person name="Raftis F."/>
            <person name="Sallet E."/>
            <person name="Schiex T."/>
            <person name="Thomas J."/>
            <person name="Vandecasteele C."/>
            <person name="Vares D."/>
            <person name="Vear F."/>
            <person name="Vautrin S."/>
            <person name="Crespi M."/>
            <person name="Mangin B."/>
            <person name="Burke J.M."/>
            <person name="Salse J."/>
            <person name="Munos S."/>
            <person name="Vincourt P."/>
            <person name="Rieseberg L.H."/>
            <person name="Langlade N.B."/>
        </authorList>
    </citation>
    <scope>NUCLEOTIDE SEQUENCE</scope>
    <source>
        <tissue evidence="1">Leaves</tissue>
    </source>
</reference>
<dbReference type="GO" id="GO:0005840">
    <property type="term" value="C:ribosome"/>
    <property type="evidence" value="ECO:0007669"/>
    <property type="project" value="UniProtKB-KW"/>
</dbReference>
<name>A0A9K3IHP7_HELAN</name>
<evidence type="ECO:0000313" key="1">
    <source>
        <dbReference type="EMBL" id="KAF5797088.1"/>
    </source>
</evidence>
<comment type="caution">
    <text evidence="1">The sequence shown here is derived from an EMBL/GenBank/DDBJ whole genome shotgun (WGS) entry which is preliminary data.</text>
</comment>
<keyword evidence="1" id="KW-0689">Ribosomal protein</keyword>
<dbReference type="InterPro" id="IPR014722">
    <property type="entry name" value="Rib_uL2_dom2"/>
</dbReference>
<proteinExistence type="predicted"/>
<accession>A0A9K3IHP7</accession>
<dbReference type="EMBL" id="MNCJ02000323">
    <property type="protein sequence ID" value="KAF5797088.1"/>
    <property type="molecule type" value="Genomic_DNA"/>
</dbReference>
<keyword evidence="1" id="KW-0687">Ribonucleoprotein</keyword>
<dbReference type="Gene3D" id="2.30.30.30">
    <property type="match status" value="1"/>
</dbReference>